<dbReference type="EMBL" id="GGEC01079586">
    <property type="protein sequence ID" value="MBX60070.1"/>
    <property type="molecule type" value="Transcribed_RNA"/>
</dbReference>
<name>A0A2P2PZ98_RHIMU</name>
<sequence>MIHLTIKCRYSTTPRSCNNKDNLPAETITKILCMKNSNARILVIKAKALIFMNYCWDQIKNKIQ</sequence>
<evidence type="ECO:0000313" key="1">
    <source>
        <dbReference type="EMBL" id="MBX60070.1"/>
    </source>
</evidence>
<dbReference type="AlphaFoldDB" id="A0A2P2PZ98"/>
<proteinExistence type="predicted"/>
<accession>A0A2P2PZ98</accession>
<organism evidence="1">
    <name type="scientific">Rhizophora mucronata</name>
    <name type="common">Asiatic mangrove</name>
    <dbReference type="NCBI Taxonomy" id="61149"/>
    <lineage>
        <taxon>Eukaryota</taxon>
        <taxon>Viridiplantae</taxon>
        <taxon>Streptophyta</taxon>
        <taxon>Embryophyta</taxon>
        <taxon>Tracheophyta</taxon>
        <taxon>Spermatophyta</taxon>
        <taxon>Magnoliopsida</taxon>
        <taxon>eudicotyledons</taxon>
        <taxon>Gunneridae</taxon>
        <taxon>Pentapetalae</taxon>
        <taxon>rosids</taxon>
        <taxon>fabids</taxon>
        <taxon>Malpighiales</taxon>
        <taxon>Rhizophoraceae</taxon>
        <taxon>Rhizophora</taxon>
    </lineage>
</organism>
<protein>
    <submittedName>
        <fullName evidence="1">Uncharacterized protein</fullName>
    </submittedName>
</protein>
<reference evidence="1" key="1">
    <citation type="submission" date="2018-02" db="EMBL/GenBank/DDBJ databases">
        <title>Rhizophora mucronata_Transcriptome.</title>
        <authorList>
            <person name="Meera S.P."/>
            <person name="Sreeshan A."/>
            <person name="Augustine A."/>
        </authorList>
    </citation>
    <scope>NUCLEOTIDE SEQUENCE</scope>
    <source>
        <tissue evidence="1">Leaf</tissue>
    </source>
</reference>